<comment type="caution">
    <text evidence="1">The sequence shown here is derived from an EMBL/GenBank/DDBJ whole genome shotgun (WGS) entry which is preliminary data.</text>
</comment>
<keyword evidence="2" id="KW-1185">Reference proteome</keyword>
<gene>
    <name evidence="1" type="ORF">GCM10017621_30100</name>
</gene>
<dbReference type="AlphaFoldDB" id="A0A9W6MPT0"/>
<dbReference type="SUPFAM" id="SSF52402">
    <property type="entry name" value="Adenine nucleotide alpha hydrolases-like"/>
    <property type="match status" value="1"/>
</dbReference>
<dbReference type="CDD" id="cd01986">
    <property type="entry name" value="AANH-like"/>
    <property type="match status" value="1"/>
</dbReference>
<proteinExistence type="predicted"/>
<protein>
    <recommendedName>
        <fullName evidence="3">Phosphoadenosine phosphosulfate reductase family protein</fullName>
    </recommendedName>
</protein>
<dbReference type="Proteomes" id="UP001143486">
    <property type="component" value="Unassembled WGS sequence"/>
</dbReference>
<reference evidence="1" key="1">
    <citation type="journal article" date="2014" name="Int. J. Syst. Evol. Microbiol.">
        <title>Complete genome sequence of Corynebacterium casei LMG S-19264T (=DSM 44701T), isolated from a smear-ripened cheese.</title>
        <authorList>
            <consortium name="US DOE Joint Genome Institute (JGI-PGF)"/>
            <person name="Walter F."/>
            <person name="Albersmeier A."/>
            <person name="Kalinowski J."/>
            <person name="Ruckert C."/>
        </authorList>
    </citation>
    <scope>NUCLEOTIDE SEQUENCE</scope>
    <source>
        <strain evidence="1">VKM B-1513</strain>
    </source>
</reference>
<evidence type="ECO:0008006" key="3">
    <source>
        <dbReference type="Google" id="ProtNLM"/>
    </source>
</evidence>
<evidence type="ECO:0000313" key="1">
    <source>
        <dbReference type="EMBL" id="GLK53502.1"/>
    </source>
</evidence>
<evidence type="ECO:0000313" key="2">
    <source>
        <dbReference type="Proteomes" id="UP001143486"/>
    </source>
</evidence>
<accession>A0A9W6MPT0</accession>
<sequence>MLSDIPSLIHREIDAGALFVVNHSAGKDSQAMAICLAKLVPRRQLLVIHADLGEVEWPGNGQHIRETIDGLPLIVCRNERKTFFDMVRRRGKWPSAGQRQCTSDLKRGPIEREIRRFLKANPCYHV</sequence>
<organism evidence="1 2">
    <name type="scientific">Maricaulis virginensis</name>
    <dbReference type="NCBI Taxonomy" id="144022"/>
    <lineage>
        <taxon>Bacteria</taxon>
        <taxon>Pseudomonadati</taxon>
        <taxon>Pseudomonadota</taxon>
        <taxon>Alphaproteobacteria</taxon>
        <taxon>Maricaulales</taxon>
        <taxon>Maricaulaceae</taxon>
        <taxon>Maricaulis</taxon>
    </lineage>
</organism>
<dbReference type="Gene3D" id="3.40.50.620">
    <property type="entry name" value="HUPs"/>
    <property type="match status" value="1"/>
</dbReference>
<dbReference type="RefSeq" id="WP_271187851.1">
    <property type="nucleotide sequence ID" value="NZ_BSFE01000011.1"/>
</dbReference>
<dbReference type="InterPro" id="IPR014729">
    <property type="entry name" value="Rossmann-like_a/b/a_fold"/>
</dbReference>
<reference evidence="1" key="2">
    <citation type="submission" date="2023-01" db="EMBL/GenBank/DDBJ databases">
        <authorList>
            <person name="Sun Q."/>
            <person name="Evtushenko L."/>
        </authorList>
    </citation>
    <scope>NUCLEOTIDE SEQUENCE</scope>
    <source>
        <strain evidence="1">VKM B-1513</strain>
    </source>
</reference>
<dbReference type="EMBL" id="BSFE01000011">
    <property type="protein sequence ID" value="GLK53502.1"/>
    <property type="molecule type" value="Genomic_DNA"/>
</dbReference>
<name>A0A9W6MPT0_9PROT</name>